<dbReference type="EC" id="1.2.1.84" evidence="10"/>
<comment type="caution">
    <text evidence="13">The sequence shown here is derived from an EMBL/GenBank/DDBJ whole genome shotgun (WGS) entry which is preliminary data.</text>
</comment>
<dbReference type="FunFam" id="3.40.50.720:FF:000143">
    <property type="entry name" value="Fatty acyl-CoA reductase"/>
    <property type="match status" value="1"/>
</dbReference>
<evidence type="ECO:0000313" key="13">
    <source>
        <dbReference type="EMBL" id="RLU20288.1"/>
    </source>
</evidence>
<dbReference type="GO" id="GO:0035336">
    <property type="term" value="P:long-chain fatty-acyl-CoA metabolic process"/>
    <property type="evidence" value="ECO:0007669"/>
    <property type="project" value="TreeGrafter"/>
</dbReference>
<feature type="domain" description="Thioester reductase (TE)" evidence="12">
    <location>
        <begin position="21"/>
        <end position="291"/>
    </location>
</feature>
<comment type="function">
    <text evidence="10">Catalyzes the reduction of fatty acyl-CoA to fatty alcohols.</text>
</comment>
<dbReference type="CDD" id="cd05236">
    <property type="entry name" value="FAR-N_SDR_e"/>
    <property type="match status" value="1"/>
</dbReference>
<keyword evidence="4 10" id="KW-0812">Transmembrane</keyword>
<reference evidence="13" key="1">
    <citation type="journal article" date="2018" name="Genome Res.">
        <title>The genomic architecture and molecular evolution of ant odorant receptors.</title>
        <authorList>
            <person name="McKenzie S.K."/>
            <person name="Kronauer D.J.C."/>
        </authorList>
    </citation>
    <scope>NUCLEOTIDE SEQUENCE [LARGE SCALE GENOMIC DNA]</scope>
    <source>
        <strain evidence="13">Clonal line C1</strain>
    </source>
</reference>
<dbReference type="OrthoDB" id="7543084at2759"/>
<protein>
    <recommendedName>
        <fullName evidence="10">Fatty acyl-CoA reductase</fullName>
        <ecNumber evidence="10">1.2.1.84</ecNumber>
    </recommendedName>
</protein>
<evidence type="ECO:0000256" key="6">
    <source>
        <dbReference type="ARBA" id="ARBA00022989"/>
    </source>
</evidence>
<evidence type="ECO:0000256" key="4">
    <source>
        <dbReference type="ARBA" id="ARBA00022692"/>
    </source>
</evidence>
<accession>A0A3L8DKC4</accession>
<organism evidence="13">
    <name type="scientific">Ooceraea biroi</name>
    <name type="common">Clonal raider ant</name>
    <name type="synonym">Cerapachys biroi</name>
    <dbReference type="NCBI Taxonomy" id="2015173"/>
    <lineage>
        <taxon>Eukaryota</taxon>
        <taxon>Metazoa</taxon>
        <taxon>Ecdysozoa</taxon>
        <taxon>Arthropoda</taxon>
        <taxon>Hexapoda</taxon>
        <taxon>Insecta</taxon>
        <taxon>Pterygota</taxon>
        <taxon>Neoptera</taxon>
        <taxon>Endopterygota</taxon>
        <taxon>Hymenoptera</taxon>
        <taxon>Apocrita</taxon>
        <taxon>Aculeata</taxon>
        <taxon>Formicoidea</taxon>
        <taxon>Formicidae</taxon>
        <taxon>Dorylinae</taxon>
        <taxon>Ooceraea</taxon>
    </lineage>
</organism>
<evidence type="ECO:0000256" key="10">
    <source>
        <dbReference type="RuleBase" id="RU363097"/>
    </source>
</evidence>
<dbReference type="CDD" id="cd09071">
    <property type="entry name" value="FAR_C"/>
    <property type="match status" value="1"/>
</dbReference>
<gene>
    <name evidence="13" type="ORF">DMN91_006895</name>
</gene>
<dbReference type="InterPro" id="IPR036291">
    <property type="entry name" value="NAD(P)-bd_dom_sf"/>
</dbReference>
<dbReference type="Proteomes" id="UP000279307">
    <property type="component" value="Chromosome 7"/>
</dbReference>
<evidence type="ECO:0000256" key="8">
    <source>
        <dbReference type="ARBA" id="ARBA00023136"/>
    </source>
</evidence>
<comment type="catalytic activity">
    <reaction evidence="9 10">
        <text>a long-chain fatty acyl-CoA + 2 NADPH + 2 H(+) = a long-chain primary fatty alcohol + 2 NADP(+) + CoA</text>
        <dbReference type="Rhea" id="RHEA:52716"/>
        <dbReference type="ChEBI" id="CHEBI:15378"/>
        <dbReference type="ChEBI" id="CHEBI:57287"/>
        <dbReference type="ChEBI" id="CHEBI:57783"/>
        <dbReference type="ChEBI" id="CHEBI:58349"/>
        <dbReference type="ChEBI" id="CHEBI:77396"/>
        <dbReference type="ChEBI" id="CHEBI:83139"/>
        <dbReference type="EC" id="1.2.1.84"/>
    </reaction>
</comment>
<evidence type="ECO:0000256" key="5">
    <source>
        <dbReference type="ARBA" id="ARBA00022857"/>
    </source>
</evidence>
<keyword evidence="3 10" id="KW-0444">Lipid biosynthesis</keyword>
<proteinExistence type="inferred from homology"/>
<comment type="similarity">
    <text evidence="2 10">Belongs to the fatty acyl-CoA reductase family.</text>
</comment>
<evidence type="ECO:0000256" key="3">
    <source>
        <dbReference type="ARBA" id="ARBA00022516"/>
    </source>
</evidence>
<dbReference type="PANTHER" id="PTHR11011">
    <property type="entry name" value="MALE STERILITY PROTEIN 2-RELATED"/>
    <property type="match status" value="1"/>
</dbReference>
<dbReference type="EMBL" id="QOIP01000007">
    <property type="protein sequence ID" value="RLU20288.1"/>
    <property type="molecule type" value="Genomic_DNA"/>
</dbReference>
<feature type="transmembrane region" description="Helical" evidence="10">
    <location>
        <begin position="391"/>
        <end position="408"/>
    </location>
</feature>
<dbReference type="Pfam" id="PF07993">
    <property type="entry name" value="NAD_binding_4"/>
    <property type="match status" value="1"/>
</dbReference>
<keyword evidence="5 10" id="KW-0521">NADP</keyword>
<evidence type="ECO:0000259" key="11">
    <source>
        <dbReference type="Pfam" id="PF03015"/>
    </source>
</evidence>
<dbReference type="PANTHER" id="PTHR11011:SF24">
    <property type="entry name" value="FATTY ACYL-COA REDUCTASE"/>
    <property type="match status" value="1"/>
</dbReference>
<keyword evidence="6 10" id="KW-1133">Transmembrane helix</keyword>
<dbReference type="GO" id="GO:0102965">
    <property type="term" value="F:alcohol-forming long-chain fatty acyl-CoA reductase activity"/>
    <property type="evidence" value="ECO:0007669"/>
    <property type="project" value="UniProtKB-EC"/>
</dbReference>
<comment type="subcellular location">
    <subcellularLocation>
        <location evidence="1">Membrane</location>
        <topology evidence="1">Multi-pass membrane protein</topology>
    </subcellularLocation>
</comment>
<name>A0A3L8DKC4_OOCBI</name>
<dbReference type="InterPro" id="IPR033640">
    <property type="entry name" value="FAR_C"/>
</dbReference>
<dbReference type="GO" id="GO:0080019">
    <property type="term" value="F:alcohol-forming very long-chain fatty acyl-CoA reductase activity"/>
    <property type="evidence" value="ECO:0007669"/>
    <property type="project" value="InterPro"/>
</dbReference>
<dbReference type="InterPro" id="IPR026055">
    <property type="entry name" value="FAR"/>
</dbReference>
<dbReference type="Gene3D" id="3.40.50.720">
    <property type="entry name" value="NAD(P)-binding Rossmann-like Domain"/>
    <property type="match status" value="1"/>
</dbReference>
<reference evidence="13" key="2">
    <citation type="submission" date="2018-07" db="EMBL/GenBank/DDBJ databases">
        <authorList>
            <person name="Mckenzie S.K."/>
            <person name="Kronauer D.J.C."/>
        </authorList>
    </citation>
    <scope>NUCLEOTIDE SEQUENCE</scope>
    <source>
        <strain evidence="13">Clonal line C1</strain>
    </source>
</reference>
<dbReference type="InterPro" id="IPR013120">
    <property type="entry name" value="FAR_NAD-bd"/>
</dbReference>
<evidence type="ECO:0000256" key="9">
    <source>
        <dbReference type="ARBA" id="ARBA00052530"/>
    </source>
</evidence>
<evidence type="ECO:0000259" key="12">
    <source>
        <dbReference type="Pfam" id="PF07993"/>
    </source>
</evidence>
<sequence length="507" mass="58310">MKEDTTNMFIPDFYVGRNIFITGANGYLGKALIEKLLRSCPKVGKIYMLMRPKKGLDVNERLKKIVENKLFDTLRNEQPSCFDKLIPIVGDIHAENLGLRPIDRQILIEKVTIIVNIAANVRFDITLKNAILSNTRSARDICILAQNMKNLAALVHISSTFTQTDKPVVNEELYPYGVDWKKMIKVAESVDDDILTTFTAKCVGSFPNTYVFSKRLAEEVINDYSKSLPCVMIRPSIVLPTMDEPVKGWIDNFNGPMTLYMAGGKGIVQVTYCNSDNDCQYVPVDVFVKAVIIVTCIRGTKSVIEDDTFHIYNCSDLTHVSIKKFADISARLLEQIPFEKMIWMPSNSTTSNYLKYYILIILLHIMPALFIDGILKLLNINPMLLKLQRKIYMATTVLAFFVLKKWQFRNEKLMKVFNSLSEDNWKIFGFDKTSFLTHDYAKNAILGTKQFLLNEDIMNLVAVKRHYNRMKWLDRIVRTLFVLIVLWILYRKNTLFYIIGAFFPLSV</sequence>
<dbReference type="SUPFAM" id="SSF51735">
    <property type="entry name" value="NAD(P)-binding Rossmann-fold domains"/>
    <property type="match status" value="1"/>
</dbReference>
<evidence type="ECO:0000256" key="1">
    <source>
        <dbReference type="ARBA" id="ARBA00004141"/>
    </source>
</evidence>
<dbReference type="Pfam" id="PF03015">
    <property type="entry name" value="Sterile"/>
    <property type="match status" value="1"/>
</dbReference>
<feature type="domain" description="Fatty acyl-CoA reductase C-terminal" evidence="11">
    <location>
        <begin position="363"/>
        <end position="455"/>
    </location>
</feature>
<keyword evidence="7 10" id="KW-0443">Lipid metabolism</keyword>
<evidence type="ECO:0000256" key="7">
    <source>
        <dbReference type="ARBA" id="ARBA00023098"/>
    </source>
</evidence>
<keyword evidence="8 10" id="KW-0472">Membrane</keyword>
<keyword evidence="10" id="KW-0560">Oxidoreductase</keyword>
<dbReference type="GO" id="GO:0005777">
    <property type="term" value="C:peroxisome"/>
    <property type="evidence" value="ECO:0007669"/>
    <property type="project" value="TreeGrafter"/>
</dbReference>
<dbReference type="AlphaFoldDB" id="A0A3L8DKC4"/>
<evidence type="ECO:0000256" key="2">
    <source>
        <dbReference type="ARBA" id="ARBA00005928"/>
    </source>
</evidence>
<feature type="transmembrane region" description="Helical" evidence="10">
    <location>
        <begin position="356"/>
        <end position="379"/>
    </location>
</feature>
<dbReference type="GO" id="GO:0016020">
    <property type="term" value="C:membrane"/>
    <property type="evidence" value="ECO:0007669"/>
    <property type="project" value="UniProtKB-SubCell"/>
</dbReference>